<name>A0ACC0AX62_CATRO</name>
<organism evidence="1 2">
    <name type="scientific">Catharanthus roseus</name>
    <name type="common">Madagascar periwinkle</name>
    <name type="synonym">Vinca rosea</name>
    <dbReference type="NCBI Taxonomy" id="4058"/>
    <lineage>
        <taxon>Eukaryota</taxon>
        <taxon>Viridiplantae</taxon>
        <taxon>Streptophyta</taxon>
        <taxon>Embryophyta</taxon>
        <taxon>Tracheophyta</taxon>
        <taxon>Spermatophyta</taxon>
        <taxon>Magnoliopsida</taxon>
        <taxon>eudicotyledons</taxon>
        <taxon>Gunneridae</taxon>
        <taxon>Pentapetalae</taxon>
        <taxon>asterids</taxon>
        <taxon>lamiids</taxon>
        <taxon>Gentianales</taxon>
        <taxon>Apocynaceae</taxon>
        <taxon>Rauvolfioideae</taxon>
        <taxon>Vinceae</taxon>
        <taxon>Catharanthinae</taxon>
        <taxon>Catharanthus</taxon>
    </lineage>
</organism>
<comment type="caution">
    <text evidence="1">The sequence shown here is derived from an EMBL/GenBank/DDBJ whole genome shotgun (WGS) entry which is preliminary data.</text>
</comment>
<evidence type="ECO:0000313" key="1">
    <source>
        <dbReference type="EMBL" id="KAI5664503.1"/>
    </source>
</evidence>
<reference evidence="2" key="1">
    <citation type="journal article" date="2023" name="Nat. Plants">
        <title>Single-cell RNA sequencing provides a high-resolution roadmap for understanding the multicellular compartmentation of specialized metabolism.</title>
        <authorList>
            <person name="Sun S."/>
            <person name="Shen X."/>
            <person name="Li Y."/>
            <person name="Li Y."/>
            <person name="Wang S."/>
            <person name="Li R."/>
            <person name="Zhang H."/>
            <person name="Shen G."/>
            <person name="Guo B."/>
            <person name="Wei J."/>
            <person name="Xu J."/>
            <person name="St-Pierre B."/>
            <person name="Chen S."/>
            <person name="Sun C."/>
        </authorList>
    </citation>
    <scope>NUCLEOTIDE SEQUENCE [LARGE SCALE GENOMIC DNA]</scope>
</reference>
<dbReference type="EMBL" id="CM044705">
    <property type="protein sequence ID" value="KAI5664503.1"/>
    <property type="molecule type" value="Genomic_DNA"/>
</dbReference>
<keyword evidence="2" id="KW-1185">Reference proteome</keyword>
<proteinExistence type="predicted"/>
<sequence>MTMKVNPYLIVTRYLSSRTSDRQPYVTLSCERGGANKPRTNPRVDDEQEEVPIKGRILTGLKSMAAKLTEEQLIQTKQFKKSHVPPRNILLFFREQNVCCAVSAQKIYNVVAKIKKNRMQGRNVKRYITPLLEVVGMTPTGKNFIVATAFIRNEQATTYRWVLQQIKHLYFSNEMSIENQQDLNAHEPKLNPLAHKFETVWTSRVMHFGVDTTNRAESEHSLLKLWLLTCHGDLDIVFLNVDSLIRSQIADIKSSLKNSKTKENFNAKSNPILRNISNKISYLALKKISVEITRVAKIIDDPQNNCGHYMRTSHGLPYSCELITQFENMLPIQLVNIEAFYMTLEIGSFHPSSKGKEMDMDSKMHSLTDLLHQISTGPISKVREMYHFVKRVLSPVLPKDPGVTLTSTPEATVTKGQKRTN</sequence>
<evidence type="ECO:0000313" key="2">
    <source>
        <dbReference type="Proteomes" id="UP001060085"/>
    </source>
</evidence>
<dbReference type="Proteomes" id="UP001060085">
    <property type="component" value="Linkage Group LG05"/>
</dbReference>
<protein>
    <submittedName>
        <fullName evidence="1">Uncharacterized protein</fullName>
    </submittedName>
</protein>
<gene>
    <name evidence="1" type="ORF">M9H77_23826</name>
</gene>
<accession>A0ACC0AX62</accession>